<accession>A0A699YV17</accession>
<dbReference type="GO" id="GO:0006260">
    <property type="term" value="P:DNA replication"/>
    <property type="evidence" value="ECO:0007669"/>
    <property type="project" value="UniProtKB-KW"/>
</dbReference>
<dbReference type="CDD" id="cd11712">
    <property type="entry name" value="GINS_A_psf2"/>
    <property type="match status" value="1"/>
</dbReference>
<dbReference type="GO" id="GO:0000727">
    <property type="term" value="P:double-strand break repair via break-induced replication"/>
    <property type="evidence" value="ECO:0007669"/>
    <property type="project" value="TreeGrafter"/>
</dbReference>
<dbReference type="PANTHER" id="PTHR12772">
    <property type="entry name" value="DNA REPLICATION COMPLEX GINS PROTEIN PSF2"/>
    <property type="match status" value="1"/>
</dbReference>
<dbReference type="Pfam" id="PF05916">
    <property type="entry name" value="Sld5"/>
    <property type="match status" value="1"/>
</dbReference>
<feature type="non-terminal residue" evidence="6">
    <location>
        <position position="1"/>
    </location>
</feature>
<evidence type="ECO:0000256" key="3">
    <source>
        <dbReference type="ARBA" id="ARBA00022705"/>
    </source>
</evidence>
<keyword evidence="7" id="KW-1185">Reference proteome</keyword>
<dbReference type="PANTHER" id="PTHR12772:SF0">
    <property type="entry name" value="DNA REPLICATION COMPLEX GINS PROTEIN PSF2"/>
    <property type="match status" value="1"/>
</dbReference>
<feature type="domain" description="GINS subunit" evidence="5">
    <location>
        <begin position="4"/>
        <end position="110"/>
    </location>
</feature>
<dbReference type="GO" id="GO:0000811">
    <property type="term" value="C:GINS complex"/>
    <property type="evidence" value="ECO:0007669"/>
    <property type="project" value="TreeGrafter"/>
</dbReference>
<evidence type="ECO:0000256" key="2">
    <source>
        <dbReference type="ARBA" id="ARBA00010565"/>
    </source>
</evidence>
<sequence>MPDWMQPDRLRGVFEEEKAVPQVFQPLPFYFIEVAQLLFRHNPSETFGSEEQFAEVRHLLEDIRKVRYNKIETGLRKVSGAITVKLNNLAAAECNMIRLLFKGTLDHFYELNKNNKAWEQASLNPSMSMPSL</sequence>
<comment type="subcellular location">
    <subcellularLocation>
        <location evidence="1">Nucleus</location>
    </subcellularLocation>
</comment>
<reference evidence="6 7" key="1">
    <citation type="submission" date="2020-02" db="EMBL/GenBank/DDBJ databases">
        <title>Draft genome sequence of Haematococcus lacustris strain NIES-144.</title>
        <authorList>
            <person name="Morimoto D."/>
            <person name="Nakagawa S."/>
            <person name="Yoshida T."/>
            <person name="Sawayama S."/>
        </authorList>
    </citation>
    <scope>NUCLEOTIDE SEQUENCE [LARGE SCALE GENOMIC DNA]</scope>
    <source>
        <strain evidence="6 7">NIES-144</strain>
    </source>
</reference>
<dbReference type="InterPro" id="IPR036224">
    <property type="entry name" value="GINS_bundle-like_dom_sf"/>
</dbReference>
<evidence type="ECO:0000256" key="1">
    <source>
        <dbReference type="ARBA" id="ARBA00004123"/>
    </source>
</evidence>
<dbReference type="InterPro" id="IPR021151">
    <property type="entry name" value="GINS_A"/>
</dbReference>
<gene>
    <name evidence="6" type="ORF">HaLaN_06241</name>
</gene>
<evidence type="ECO:0000313" key="7">
    <source>
        <dbReference type="Proteomes" id="UP000485058"/>
    </source>
</evidence>
<comment type="similarity">
    <text evidence="2">Belongs to the GINS2/PSF2 family.</text>
</comment>
<dbReference type="Proteomes" id="UP000485058">
    <property type="component" value="Unassembled WGS sequence"/>
</dbReference>
<dbReference type="AlphaFoldDB" id="A0A699YV17"/>
<dbReference type="Gene3D" id="1.20.58.1020">
    <property type="match status" value="1"/>
</dbReference>
<evidence type="ECO:0000313" key="6">
    <source>
        <dbReference type="EMBL" id="GFH10846.1"/>
    </source>
</evidence>
<protein>
    <submittedName>
        <fullName evidence="6">DNA replication complex GINS protein PSF2</fullName>
    </submittedName>
</protein>
<keyword evidence="3" id="KW-0235">DNA replication</keyword>
<dbReference type="FunFam" id="1.20.58.1020:FF:000001">
    <property type="entry name" value="DNA replication complex GINS protein PSF2"/>
    <property type="match status" value="1"/>
</dbReference>
<dbReference type="InterPro" id="IPR007257">
    <property type="entry name" value="GINS_Psf2"/>
</dbReference>
<dbReference type="SUPFAM" id="SSF158573">
    <property type="entry name" value="GINS helical bundle-like"/>
    <property type="match status" value="1"/>
</dbReference>
<dbReference type="EMBL" id="BLLF01000353">
    <property type="protein sequence ID" value="GFH10846.1"/>
    <property type="molecule type" value="Genomic_DNA"/>
</dbReference>
<evidence type="ECO:0000256" key="4">
    <source>
        <dbReference type="ARBA" id="ARBA00023242"/>
    </source>
</evidence>
<proteinExistence type="inferred from homology"/>
<name>A0A699YV17_HAELA</name>
<comment type="caution">
    <text evidence="6">The sequence shown here is derived from an EMBL/GenBank/DDBJ whole genome shotgun (WGS) entry which is preliminary data.</text>
</comment>
<organism evidence="6 7">
    <name type="scientific">Haematococcus lacustris</name>
    <name type="common">Green alga</name>
    <name type="synonym">Haematococcus pluvialis</name>
    <dbReference type="NCBI Taxonomy" id="44745"/>
    <lineage>
        <taxon>Eukaryota</taxon>
        <taxon>Viridiplantae</taxon>
        <taxon>Chlorophyta</taxon>
        <taxon>core chlorophytes</taxon>
        <taxon>Chlorophyceae</taxon>
        <taxon>CS clade</taxon>
        <taxon>Chlamydomonadales</taxon>
        <taxon>Haematococcaceae</taxon>
        <taxon>Haematococcus</taxon>
    </lineage>
</organism>
<evidence type="ECO:0000259" key="5">
    <source>
        <dbReference type="Pfam" id="PF05916"/>
    </source>
</evidence>
<keyword evidence="4" id="KW-0539">Nucleus</keyword>